<dbReference type="Proteomes" id="UP001146351">
    <property type="component" value="Unassembled WGS sequence"/>
</dbReference>
<evidence type="ECO:0000256" key="7">
    <source>
        <dbReference type="SAM" id="MobiDB-lite"/>
    </source>
</evidence>
<feature type="DNA-binding region" description="Fork-head" evidence="6">
    <location>
        <begin position="211"/>
        <end position="286"/>
    </location>
</feature>
<dbReference type="OrthoDB" id="5954824at2759"/>
<feature type="compositionally biased region" description="Basic and acidic residues" evidence="7">
    <location>
        <begin position="371"/>
        <end position="381"/>
    </location>
</feature>
<dbReference type="PANTHER" id="PTHR45881:SF5">
    <property type="entry name" value="FORK-HEAD DOMAIN-CONTAINING PROTEIN"/>
    <property type="match status" value="1"/>
</dbReference>
<dbReference type="PANTHER" id="PTHR45881">
    <property type="entry name" value="CHECKPOINT SUPPRESSOR 1-LIKE, ISOFORM A-RELATED"/>
    <property type="match status" value="1"/>
</dbReference>
<feature type="domain" description="Fork-head" evidence="8">
    <location>
        <begin position="211"/>
        <end position="286"/>
    </location>
</feature>
<evidence type="ECO:0000256" key="4">
    <source>
        <dbReference type="ARBA" id="ARBA00023163"/>
    </source>
</evidence>
<evidence type="ECO:0000313" key="9">
    <source>
        <dbReference type="EMBL" id="KAJ5156202.1"/>
    </source>
</evidence>
<evidence type="ECO:0000256" key="2">
    <source>
        <dbReference type="ARBA" id="ARBA00023015"/>
    </source>
</evidence>
<dbReference type="InterPro" id="IPR001766">
    <property type="entry name" value="Fork_head_dom"/>
</dbReference>
<keyword evidence="3 6" id="KW-0238">DNA-binding</keyword>
<reference evidence="9" key="2">
    <citation type="journal article" date="2023" name="IMA Fungus">
        <title>Comparative genomic study of the Penicillium genus elucidates a diverse pangenome and 15 lateral gene transfer events.</title>
        <authorList>
            <person name="Petersen C."/>
            <person name="Sorensen T."/>
            <person name="Nielsen M.R."/>
            <person name="Sondergaard T.E."/>
            <person name="Sorensen J.L."/>
            <person name="Fitzpatrick D.A."/>
            <person name="Frisvad J.C."/>
            <person name="Nielsen K.L."/>
        </authorList>
    </citation>
    <scope>NUCLEOTIDE SEQUENCE</scope>
    <source>
        <strain evidence="9">IBT 21917</strain>
    </source>
</reference>
<evidence type="ECO:0000256" key="6">
    <source>
        <dbReference type="PROSITE-ProRule" id="PRU00089"/>
    </source>
</evidence>
<protein>
    <recommendedName>
        <fullName evidence="8">Fork-head domain-containing protein</fullName>
    </recommendedName>
</protein>
<comment type="caution">
    <text evidence="9">The sequence shown here is derived from an EMBL/GenBank/DDBJ whole genome shotgun (WGS) entry which is preliminary data.</text>
</comment>
<sequence>MHLAQMPTDQRELEQHRLSIQTGADADGFFGASLCHPCPPERSWAAPRSTLAPSMIPFPAGYTGDQWGVPMLEHSFDHPHHPARSLAESTVYPYYSTPSSNTSSIIAPPSMDHSSSGAIKHREPDDLVDWQTELTPSPWLGPGRFYPAKPEGSPPSIHAVHQHSSSPPMSISSQHSPPRSVSSASPSARVLVPDSTSPRTSLGDHSEEEQSSELPYSSLIYQALLTGEGGQMPLQEIYAWFERNTTKGKDQACKGWQNSIRHNLSMNAVRIPPPHLRMLFQGKDFYLPNHMLTHLHQGFEAIKVDVPGGKRPLSVWRLTDEARRNGKVESTTRYRKPGARRPPVADHPAPSRQGAGSRGGKASKHTAKRNQPNDEHRRELYRSQARLHQSPQRLPQPQSMDSSHPFLPTSTALPPYEGPPIMTSLPRVHRGSSLQTWDFNSVTGCTNPPPTDNPVFCETAEPAPDYTAFDMGPGWYGRGSNNGSITIPEGPL</sequence>
<dbReference type="InterPro" id="IPR036388">
    <property type="entry name" value="WH-like_DNA-bd_sf"/>
</dbReference>
<feature type="region of interest" description="Disordered" evidence="7">
    <location>
        <begin position="139"/>
        <end position="213"/>
    </location>
</feature>
<evidence type="ECO:0000313" key="10">
    <source>
        <dbReference type="Proteomes" id="UP001146351"/>
    </source>
</evidence>
<dbReference type="InterPro" id="IPR030456">
    <property type="entry name" value="TF_fork_head_CS_2"/>
</dbReference>
<dbReference type="SMART" id="SM00339">
    <property type="entry name" value="FH"/>
    <property type="match status" value="1"/>
</dbReference>
<dbReference type="GO" id="GO:0000981">
    <property type="term" value="F:DNA-binding transcription factor activity, RNA polymerase II-specific"/>
    <property type="evidence" value="ECO:0007669"/>
    <property type="project" value="TreeGrafter"/>
</dbReference>
<dbReference type="AlphaFoldDB" id="A0A9W9HT26"/>
<dbReference type="GO" id="GO:0005634">
    <property type="term" value="C:nucleus"/>
    <property type="evidence" value="ECO:0007669"/>
    <property type="project" value="UniProtKB-SubCell"/>
</dbReference>
<dbReference type="Pfam" id="PF00250">
    <property type="entry name" value="Forkhead"/>
    <property type="match status" value="1"/>
</dbReference>
<feature type="compositionally biased region" description="Low complexity" evidence="7">
    <location>
        <begin position="100"/>
        <end position="110"/>
    </location>
</feature>
<organism evidence="9 10">
    <name type="scientific">Penicillium capsulatum</name>
    <dbReference type="NCBI Taxonomy" id="69766"/>
    <lineage>
        <taxon>Eukaryota</taxon>
        <taxon>Fungi</taxon>
        <taxon>Dikarya</taxon>
        <taxon>Ascomycota</taxon>
        <taxon>Pezizomycotina</taxon>
        <taxon>Eurotiomycetes</taxon>
        <taxon>Eurotiomycetidae</taxon>
        <taxon>Eurotiales</taxon>
        <taxon>Aspergillaceae</taxon>
        <taxon>Penicillium</taxon>
    </lineage>
</organism>
<gene>
    <name evidence="9" type="ORF">N7492_009005</name>
</gene>
<feature type="region of interest" description="Disordered" evidence="7">
    <location>
        <begin position="100"/>
        <end position="120"/>
    </location>
</feature>
<dbReference type="PROSITE" id="PS00658">
    <property type="entry name" value="FORK_HEAD_2"/>
    <property type="match status" value="1"/>
</dbReference>
<keyword evidence="10" id="KW-1185">Reference proteome</keyword>
<evidence type="ECO:0000259" key="8">
    <source>
        <dbReference type="PROSITE" id="PS50039"/>
    </source>
</evidence>
<keyword evidence="5 6" id="KW-0539">Nucleus</keyword>
<dbReference type="EMBL" id="JAPQKO010000006">
    <property type="protein sequence ID" value="KAJ5156202.1"/>
    <property type="molecule type" value="Genomic_DNA"/>
</dbReference>
<feature type="region of interest" description="Disordered" evidence="7">
    <location>
        <begin position="324"/>
        <end position="429"/>
    </location>
</feature>
<dbReference type="InterPro" id="IPR036390">
    <property type="entry name" value="WH_DNA-bd_sf"/>
</dbReference>
<evidence type="ECO:0000256" key="3">
    <source>
        <dbReference type="ARBA" id="ARBA00023125"/>
    </source>
</evidence>
<accession>A0A9W9HT26</accession>
<dbReference type="Gene3D" id="1.10.10.10">
    <property type="entry name" value="Winged helix-like DNA-binding domain superfamily/Winged helix DNA-binding domain"/>
    <property type="match status" value="1"/>
</dbReference>
<proteinExistence type="predicted"/>
<evidence type="ECO:0000256" key="5">
    <source>
        <dbReference type="ARBA" id="ARBA00023242"/>
    </source>
</evidence>
<dbReference type="SUPFAM" id="SSF46785">
    <property type="entry name" value="Winged helix' DNA-binding domain"/>
    <property type="match status" value="1"/>
</dbReference>
<dbReference type="GO" id="GO:0000978">
    <property type="term" value="F:RNA polymerase II cis-regulatory region sequence-specific DNA binding"/>
    <property type="evidence" value="ECO:0007669"/>
    <property type="project" value="TreeGrafter"/>
</dbReference>
<evidence type="ECO:0000256" key="1">
    <source>
        <dbReference type="ARBA" id="ARBA00004123"/>
    </source>
</evidence>
<dbReference type="PROSITE" id="PS50039">
    <property type="entry name" value="FORK_HEAD_3"/>
    <property type="match status" value="1"/>
</dbReference>
<feature type="compositionally biased region" description="Low complexity" evidence="7">
    <location>
        <begin position="162"/>
        <end position="187"/>
    </location>
</feature>
<keyword evidence="2" id="KW-0805">Transcription regulation</keyword>
<name>A0A9W9HT26_9EURO</name>
<keyword evidence="4" id="KW-0804">Transcription</keyword>
<reference evidence="9" key="1">
    <citation type="submission" date="2022-11" db="EMBL/GenBank/DDBJ databases">
        <authorList>
            <person name="Petersen C."/>
        </authorList>
    </citation>
    <scope>NUCLEOTIDE SEQUENCE</scope>
    <source>
        <strain evidence="9">IBT 21917</strain>
    </source>
</reference>
<comment type="subcellular location">
    <subcellularLocation>
        <location evidence="1 6">Nucleus</location>
    </subcellularLocation>
</comment>
<feature type="compositionally biased region" description="Polar residues" evidence="7">
    <location>
        <begin position="386"/>
        <end position="412"/>
    </location>
</feature>